<dbReference type="KEGG" id="pbn:PADG_04664"/>
<dbReference type="EMBL" id="KN275961">
    <property type="protein sequence ID" value="EEH48585.2"/>
    <property type="molecule type" value="Genomic_DNA"/>
</dbReference>
<evidence type="ECO:0000313" key="1">
    <source>
        <dbReference type="EMBL" id="EEH48585.2"/>
    </source>
</evidence>
<organism evidence="1 2">
    <name type="scientific">Paracoccidioides brasiliensis (strain Pb18)</name>
    <dbReference type="NCBI Taxonomy" id="502780"/>
    <lineage>
        <taxon>Eukaryota</taxon>
        <taxon>Fungi</taxon>
        <taxon>Dikarya</taxon>
        <taxon>Ascomycota</taxon>
        <taxon>Pezizomycotina</taxon>
        <taxon>Eurotiomycetes</taxon>
        <taxon>Eurotiomycetidae</taxon>
        <taxon>Onygenales</taxon>
        <taxon>Ajellomycetaceae</taxon>
        <taxon>Paracoccidioides</taxon>
    </lineage>
</organism>
<gene>
    <name evidence="1" type="ORF">PADG_04664</name>
</gene>
<evidence type="ECO:0000313" key="2">
    <source>
        <dbReference type="Proteomes" id="UP000001628"/>
    </source>
</evidence>
<proteinExistence type="predicted"/>
<dbReference type="Proteomes" id="UP000001628">
    <property type="component" value="Unassembled WGS sequence"/>
</dbReference>
<protein>
    <submittedName>
        <fullName evidence="1">Uncharacterized protein</fullName>
    </submittedName>
</protein>
<dbReference type="GeneID" id="22583729"/>
<reference evidence="1 2" key="1">
    <citation type="journal article" date="2011" name="PLoS Genet.">
        <title>Comparative genomic analysis of human fungal pathogens causing paracoccidioidomycosis.</title>
        <authorList>
            <person name="Desjardins C.A."/>
            <person name="Champion M.D."/>
            <person name="Holder J.W."/>
            <person name="Muszewska A."/>
            <person name="Goldberg J."/>
            <person name="Bailao A.M."/>
            <person name="Brigido M.M."/>
            <person name="Ferreira M.E."/>
            <person name="Garcia A.M."/>
            <person name="Grynberg M."/>
            <person name="Gujja S."/>
            <person name="Heiman D.I."/>
            <person name="Henn M.R."/>
            <person name="Kodira C.D."/>
            <person name="Leon-Narvaez H."/>
            <person name="Longo L.V."/>
            <person name="Ma L.J."/>
            <person name="Malavazi I."/>
            <person name="Matsuo A.L."/>
            <person name="Morais F.V."/>
            <person name="Pereira M."/>
            <person name="Rodriguez-Brito S."/>
            <person name="Sakthikumar S."/>
            <person name="Salem-Izacc S.M."/>
            <person name="Sykes S.M."/>
            <person name="Teixeira M.M."/>
            <person name="Vallejo M.C."/>
            <person name="Walter M.E."/>
            <person name="Yandava C."/>
            <person name="Young S."/>
            <person name="Zeng Q."/>
            <person name="Zucker J."/>
            <person name="Felipe M.S."/>
            <person name="Goldman G.H."/>
            <person name="Haas B.J."/>
            <person name="McEwen J.G."/>
            <person name="Nino-Vega G."/>
            <person name="Puccia R."/>
            <person name="San-Blas G."/>
            <person name="Soares C.M."/>
            <person name="Birren B.W."/>
            <person name="Cuomo C.A."/>
        </authorList>
    </citation>
    <scope>NUCLEOTIDE SEQUENCE [LARGE SCALE GENOMIC DNA]</scope>
    <source>
        <strain evidence="1 2">Pb18</strain>
    </source>
</reference>
<dbReference type="InParanoid" id="C1GCE2"/>
<dbReference type="VEuPathDB" id="FungiDB:PADG_04664"/>
<dbReference type="eggNOG" id="ENOG502RQV1">
    <property type="taxonomic scope" value="Eukaryota"/>
</dbReference>
<sequence length="127" mass="13401">MPRVLLHGLGWHGTQTASMLDQSTPGWLSSAGNLSSVSGATTIIGGAGMILGTLEDAMISAATYIRCNENTVRTFANNSNGVIPSEERRGRRFNVAKIASCIDQLQHTISTCKLRLGAGTAHIAFPC</sequence>
<dbReference type="AlphaFoldDB" id="C1GCE2"/>
<name>C1GCE2_PARBD</name>
<accession>C1GCE2</accession>
<dbReference type="RefSeq" id="XP_010760091.1">
    <property type="nucleotide sequence ID" value="XM_010761789.1"/>
</dbReference>
<keyword evidence="2" id="KW-1185">Reference proteome</keyword>
<dbReference type="HOGENOM" id="CLU_1971221_0_0_1"/>